<protein>
    <recommendedName>
        <fullName evidence="3">Transposase IS701-like DDE domain-containing protein</fullName>
    </recommendedName>
</protein>
<dbReference type="RefSeq" id="WP_272867781.1">
    <property type="nucleotide sequence ID" value="NZ_BJXL01000006.1"/>
</dbReference>
<evidence type="ECO:0008006" key="3">
    <source>
        <dbReference type="Google" id="ProtNLM"/>
    </source>
</evidence>
<evidence type="ECO:0000313" key="1">
    <source>
        <dbReference type="EMBL" id="GEM82242.1"/>
    </source>
</evidence>
<dbReference type="Proteomes" id="UP000321197">
    <property type="component" value="Unassembled WGS sequence"/>
</dbReference>
<organism evidence="1 2">
    <name type="scientific">Meiothermus hypogaeus NBRC 106114</name>
    <dbReference type="NCBI Taxonomy" id="1227553"/>
    <lineage>
        <taxon>Bacteria</taxon>
        <taxon>Thermotogati</taxon>
        <taxon>Deinococcota</taxon>
        <taxon>Deinococci</taxon>
        <taxon>Thermales</taxon>
        <taxon>Thermaceae</taxon>
        <taxon>Meiothermus</taxon>
    </lineage>
</organism>
<dbReference type="EMBL" id="BJXL01000006">
    <property type="protein sequence ID" value="GEM82242.1"/>
    <property type="molecule type" value="Genomic_DNA"/>
</dbReference>
<accession>A0A511R0B5</accession>
<reference evidence="1 2" key="1">
    <citation type="submission" date="2019-07" db="EMBL/GenBank/DDBJ databases">
        <title>Whole genome shotgun sequence of Meiothermus hypogaeus NBRC 106114.</title>
        <authorList>
            <person name="Hosoyama A."/>
            <person name="Uohara A."/>
            <person name="Ohji S."/>
            <person name="Ichikawa N."/>
        </authorList>
    </citation>
    <scope>NUCLEOTIDE SEQUENCE [LARGE SCALE GENOMIC DNA]</scope>
    <source>
        <strain evidence="1 2">NBRC 106114</strain>
    </source>
</reference>
<proteinExistence type="predicted"/>
<sequence length="42" mass="5029">MQLWRKVKATVRKIQREEGVLILDDSILEKPYTDENDIVAWQ</sequence>
<name>A0A511R0B5_9DEIN</name>
<dbReference type="AlphaFoldDB" id="A0A511R0B5"/>
<comment type="caution">
    <text evidence="1">The sequence shown here is derived from an EMBL/GenBank/DDBJ whole genome shotgun (WGS) entry which is preliminary data.</text>
</comment>
<evidence type="ECO:0000313" key="2">
    <source>
        <dbReference type="Proteomes" id="UP000321197"/>
    </source>
</evidence>
<gene>
    <name evidence="1" type="ORF">MHY01S_04080</name>
</gene>